<dbReference type="EMBL" id="CP045903">
    <property type="protein sequence ID" value="QQP39012.1"/>
    <property type="molecule type" value="Genomic_DNA"/>
</dbReference>
<name>A0A7T8JXL9_CALRO</name>
<sequence>MLLGLHSSSSLSPLEILGVAISGYNGFEVHHARVAADLRRKVQEPSAGWESQCPGDLSCITSPKPCYLPGPDLCLGYSTCAVPDRVRTDLTTPSLLRQSTSRF</sequence>
<protein>
    <submittedName>
        <fullName evidence="1">Uncharacterized protein</fullName>
    </submittedName>
</protein>
<organism evidence="1 2">
    <name type="scientific">Caligus rogercresseyi</name>
    <name type="common">Sea louse</name>
    <dbReference type="NCBI Taxonomy" id="217165"/>
    <lineage>
        <taxon>Eukaryota</taxon>
        <taxon>Metazoa</taxon>
        <taxon>Ecdysozoa</taxon>
        <taxon>Arthropoda</taxon>
        <taxon>Crustacea</taxon>
        <taxon>Multicrustacea</taxon>
        <taxon>Hexanauplia</taxon>
        <taxon>Copepoda</taxon>
        <taxon>Siphonostomatoida</taxon>
        <taxon>Caligidae</taxon>
        <taxon>Caligus</taxon>
    </lineage>
</organism>
<accession>A0A7T8JXL9</accession>
<evidence type="ECO:0000313" key="1">
    <source>
        <dbReference type="EMBL" id="QQP39012.1"/>
    </source>
</evidence>
<reference evidence="2" key="1">
    <citation type="submission" date="2021-01" db="EMBL/GenBank/DDBJ databases">
        <title>Caligus Genome Assembly.</title>
        <authorList>
            <person name="Gallardo-Escarate C."/>
        </authorList>
    </citation>
    <scope>NUCLEOTIDE SEQUENCE [LARGE SCALE GENOMIC DNA]</scope>
</reference>
<keyword evidence="2" id="KW-1185">Reference proteome</keyword>
<dbReference type="Proteomes" id="UP000595437">
    <property type="component" value="Chromosome 14"/>
</dbReference>
<evidence type="ECO:0000313" key="2">
    <source>
        <dbReference type="Proteomes" id="UP000595437"/>
    </source>
</evidence>
<dbReference type="AlphaFoldDB" id="A0A7T8JXL9"/>
<proteinExistence type="predicted"/>
<gene>
    <name evidence="1" type="ORF">FKW44_019763</name>
</gene>